<dbReference type="RefSeq" id="WP_143068957.1">
    <property type="nucleotide sequence ID" value="NZ_FOFS01000010.1"/>
</dbReference>
<dbReference type="EMBL" id="FOFS01000010">
    <property type="protein sequence ID" value="SEQ77771.1"/>
    <property type="molecule type" value="Genomic_DNA"/>
</dbReference>
<name>A0A1H9ISM6_9GAMM</name>
<proteinExistence type="predicted"/>
<gene>
    <name evidence="1" type="ORF">SAMN04488038_110168</name>
</gene>
<evidence type="ECO:0000313" key="2">
    <source>
        <dbReference type="Proteomes" id="UP000199233"/>
    </source>
</evidence>
<organism evidence="1 2">
    <name type="scientific">Solimonas aquatica</name>
    <dbReference type="NCBI Taxonomy" id="489703"/>
    <lineage>
        <taxon>Bacteria</taxon>
        <taxon>Pseudomonadati</taxon>
        <taxon>Pseudomonadota</taxon>
        <taxon>Gammaproteobacteria</taxon>
        <taxon>Nevskiales</taxon>
        <taxon>Nevskiaceae</taxon>
        <taxon>Solimonas</taxon>
    </lineage>
</organism>
<protein>
    <submittedName>
        <fullName evidence="1">Uncharacterized protein</fullName>
    </submittedName>
</protein>
<keyword evidence="2" id="KW-1185">Reference proteome</keyword>
<dbReference type="OrthoDB" id="9182060at2"/>
<dbReference type="Proteomes" id="UP000199233">
    <property type="component" value="Unassembled WGS sequence"/>
</dbReference>
<dbReference type="AlphaFoldDB" id="A0A1H9ISM6"/>
<dbReference type="STRING" id="489703.SAMN04488038_110168"/>
<evidence type="ECO:0000313" key="1">
    <source>
        <dbReference type="EMBL" id="SEQ77771.1"/>
    </source>
</evidence>
<sequence length="166" mass="18798">MKTRRWRVPAVLGLLLALLLALAWWRNWLPDTYDYQAAFETPPQGEAQGAIDLAAIVGKSQQALRQQLGEPVACERAEFSTRCRYAQHGLQITFIDDKADWLTISLRERELPLRAATLAVLGLPVREPDEVTEHESIWRNHAGYRELRLVGNAEGVSYARIKHATP</sequence>
<accession>A0A1H9ISM6</accession>
<reference evidence="1 2" key="1">
    <citation type="submission" date="2016-10" db="EMBL/GenBank/DDBJ databases">
        <authorList>
            <person name="de Groot N.N."/>
        </authorList>
    </citation>
    <scope>NUCLEOTIDE SEQUENCE [LARGE SCALE GENOMIC DNA]</scope>
    <source>
        <strain evidence="1 2">DSM 25927</strain>
    </source>
</reference>